<dbReference type="EMBL" id="BK014882">
    <property type="protein sequence ID" value="DAD80230.1"/>
    <property type="molecule type" value="Genomic_DNA"/>
</dbReference>
<proteinExistence type="predicted"/>
<reference evidence="1" key="1">
    <citation type="journal article" date="2021" name="Proc. Natl. Acad. Sci. U.S.A.">
        <title>A Catalog of Tens of Thousands of Viruses from Human Metagenomes Reveals Hidden Associations with Chronic Diseases.</title>
        <authorList>
            <person name="Tisza M.J."/>
            <person name="Buck C.B."/>
        </authorList>
    </citation>
    <scope>NUCLEOTIDE SEQUENCE</scope>
    <source>
        <strain evidence="1">CtTqA28</strain>
    </source>
</reference>
<name>A0A8S5MDA4_9CAUD</name>
<evidence type="ECO:0000313" key="1">
    <source>
        <dbReference type="EMBL" id="DAD80230.1"/>
    </source>
</evidence>
<sequence length="77" mass="8652">MIGGKTGEVVVETIKSAPPTIVVSLNILGYSIAEWVQLATLLYILLQMHVLAAKNVDWYKYLCNFIKEVLCGKRKQK</sequence>
<accession>A0A8S5MDA4</accession>
<organism evidence="1">
    <name type="scientific">Caudovirales sp. ctTqA28</name>
    <dbReference type="NCBI Taxonomy" id="2826775"/>
    <lineage>
        <taxon>Viruses</taxon>
        <taxon>Duplodnaviria</taxon>
        <taxon>Heunggongvirae</taxon>
        <taxon>Uroviricota</taxon>
        <taxon>Caudoviricetes</taxon>
    </lineage>
</organism>
<protein>
    <submittedName>
        <fullName evidence="1">Holin</fullName>
    </submittedName>
</protein>